<protein>
    <recommendedName>
        <fullName evidence="1">Cyclic diguanosine monophosphate-binding protein</fullName>
        <shortName evidence="1">c-di-GMP-binding protein</shortName>
    </recommendedName>
    <alternativeName>
        <fullName evidence="1">Pilz domain-containing protein</fullName>
    </alternativeName>
</protein>
<proteinExistence type="predicted"/>
<dbReference type="SUPFAM" id="SSF141371">
    <property type="entry name" value="PilZ domain-like"/>
    <property type="match status" value="1"/>
</dbReference>
<evidence type="ECO:0000259" key="2">
    <source>
        <dbReference type="Pfam" id="PF07238"/>
    </source>
</evidence>
<keyword evidence="1" id="KW-0973">c-di-GMP</keyword>
<sequence length="126" mass="14719">MPERRKFSRVMYRAPAILKQNEQSWHAHVLDLSLKGVLLSRPDNWQADPQHTAFSLVFYLHDSDVELDMDCILVNNCENYLHLYIDHIDIDSASHLKRLVELNVGNDELLHRELAQLTDPMKEPES</sequence>
<dbReference type="GO" id="GO:0035438">
    <property type="term" value="F:cyclic-di-GMP binding"/>
    <property type="evidence" value="ECO:0007669"/>
    <property type="project" value="InterPro"/>
</dbReference>
<dbReference type="InterPro" id="IPR009875">
    <property type="entry name" value="PilZ_domain"/>
</dbReference>
<dbReference type="Pfam" id="PF07238">
    <property type="entry name" value="PilZ"/>
    <property type="match status" value="1"/>
</dbReference>
<gene>
    <name evidence="3" type="ORF">N8M53_10365</name>
</gene>
<dbReference type="AlphaFoldDB" id="A0AA47KJU7"/>
<reference evidence="3" key="1">
    <citation type="submission" date="2022-09" db="EMBL/GenBank/DDBJ databases">
        <authorList>
            <person name="Li Z.-J."/>
        </authorList>
    </citation>
    <scope>NUCLEOTIDE SEQUENCE</scope>
    <source>
        <strain evidence="3">TGB11</strain>
    </source>
</reference>
<organism evidence="3 4">
    <name type="scientific">Salinivibrio kushneri</name>
    <dbReference type="NCBI Taxonomy" id="1908198"/>
    <lineage>
        <taxon>Bacteria</taxon>
        <taxon>Pseudomonadati</taxon>
        <taxon>Pseudomonadota</taxon>
        <taxon>Gammaproteobacteria</taxon>
        <taxon>Vibrionales</taxon>
        <taxon>Vibrionaceae</taxon>
        <taxon>Salinivibrio</taxon>
    </lineage>
</organism>
<evidence type="ECO:0000313" key="3">
    <source>
        <dbReference type="EMBL" id="WBA08216.1"/>
    </source>
</evidence>
<dbReference type="Gene3D" id="2.40.10.220">
    <property type="entry name" value="predicted glycosyltransferase like domains"/>
    <property type="match status" value="1"/>
</dbReference>
<accession>A0AA47KJU7</accession>
<feature type="domain" description="PilZ" evidence="2">
    <location>
        <begin position="3"/>
        <end position="101"/>
    </location>
</feature>
<dbReference type="RefSeq" id="WP_077773023.1">
    <property type="nucleotide sequence ID" value="NZ_CP114588.1"/>
</dbReference>
<keyword evidence="1" id="KW-0547">Nucleotide-binding</keyword>
<comment type="function">
    <text evidence="1">Binds the second messenger bis-(3'-5') cyclic dimeric guanosine monophosphate (c-di-GMP). Can bind two c-di-GMP molecules per monomer. May play a role in bacterial second-messenger regulated processes. Binding to c-di-GMP induces a conformational change of the C- and N-termini resulting in the exposure of a highly negative surface on one side of the protein to a possible effector protein.</text>
</comment>
<dbReference type="PIRSF" id="PIRSF028141">
    <property type="entry name" value="C-di-GMP_BP_PA4608"/>
    <property type="match status" value="1"/>
</dbReference>
<comment type="subunit">
    <text evidence="1">Monomer in both c-di-GMP-bound and free forms.</text>
</comment>
<dbReference type="InterPro" id="IPR027021">
    <property type="entry name" value="C-di-GMP_BP_PA4608"/>
</dbReference>
<name>A0AA47KJU7_9GAMM</name>
<evidence type="ECO:0000256" key="1">
    <source>
        <dbReference type="PIRNR" id="PIRNR028141"/>
    </source>
</evidence>
<dbReference type="Proteomes" id="UP001164748">
    <property type="component" value="Chromosome"/>
</dbReference>
<evidence type="ECO:0000313" key="4">
    <source>
        <dbReference type="Proteomes" id="UP001164748"/>
    </source>
</evidence>
<dbReference type="EMBL" id="CP114588">
    <property type="protein sequence ID" value="WBA08216.1"/>
    <property type="molecule type" value="Genomic_DNA"/>
</dbReference>